<keyword evidence="2" id="KW-1185">Reference proteome</keyword>
<dbReference type="Proteomes" id="UP000291000">
    <property type="component" value="Chromosome 5"/>
</dbReference>
<sequence>MPGEQQIEEYEMVLPVKREEDEGEKYDVVTLKIPVDHKEVSSKLPLSLNCSLRL</sequence>
<organism evidence="1 2">
    <name type="scientific">Capra hircus</name>
    <name type="common">Goat</name>
    <dbReference type="NCBI Taxonomy" id="9925"/>
    <lineage>
        <taxon>Eukaryota</taxon>
        <taxon>Metazoa</taxon>
        <taxon>Chordata</taxon>
        <taxon>Craniata</taxon>
        <taxon>Vertebrata</taxon>
        <taxon>Euteleostomi</taxon>
        <taxon>Mammalia</taxon>
        <taxon>Eutheria</taxon>
        <taxon>Laurasiatheria</taxon>
        <taxon>Artiodactyla</taxon>
        <taxon>Ruminantia</taxon>
        <taxon>Pecora</taxon>
        <taxon>Bovidae</taxon>
        <taxon>Caprinae</taxon>
        <taxon>Capra</taxon>
    </lineage>
</organism>
<dbReference type="Bgee" id="ENSCHIG00000011902">
    <property type="expression patterns" value="Expressed in prefrontal cortex and 1 other cell type or tissue"/>
</dbReference>
<evidence type="ECO:0000313" key="2">
    <source>
        <dbReference type="Proteomes" id="UP000291000"/>
    </source>
</evidence>
<dbReference type="Ensembl" id="ENSCHIT00000016612.1">
    <property type="protein sequence ID" value="ENSCHIP00000008848.1"/>
    <property type="gene ID" value="ENSCHIG00000011902.1"/>
</dbReference>
<reference evidence="1" key="3">
    <citation type="submission" date="2025-09" db="UniProtKB">
        <authorList>
            <consortium name="Ensembl"/>
        </authorList>
    </citation>
    <scope>IDENTIFICATION</scope>
</reference>
<dbReference type="EMBL" id="LWLT01000005">
    <property type="status" value="NOT_ANNOTATED_CDS"/>
    <property type="molecule type" value="Genomic_DNA"/>
</dbReference>
<reference evidence="1 2" key="1">
    <citation type="submission" date="2016-04" db="EMBL/GenBank/DDBJ databases">
        <title>Polished mammalian reference genomes with single-molecule sequencing and chromosome conformation capture applied to the Capra hircus genome.</title>
        <authorList>
            <person name="Bickhart D.M."/>
            <person name="Koren S."/>
            <person name="Rosen B."/>
            <person name="Hastie A."/>
            <person name="Liachko I."/>
            <person name="Sullivan S.T."/>
            <person name="Burton J."/>
            <person name="Sayre B.L."/>
            <person name="Huson H.J."/>
            <person name="Lee J."/>
            <person name="Lam E."/>
            <person name="Kelley C.M."/>
            <person name="Hutchison J.L."/>
            <person name="Zhou Y."/>
            <person name="Sun J."/>
            <person name="Crisa A."/>
            <person name="Schwartz J.C."/>
            <person name="Hammond J.A."/>
            <person name="Schroeder S.G."/>
            <person name="Liu G.E."/>
            <person name="Dunham M."/>
            <person name="Shendure J."/>
            <person name="Sonstegard T.S."/>
            <person name="Phillippy A.M."/>
            <person name="Van Tassell C.P."/>
            <person name="Smith T.P."/>
        </authorList>
    </citation>
    <scope>NUCLEOTIDE SEQUENCE [LARGE SCALE GENOMIC DNA]</scope>
</reference>
<protein>
    <submittedName>
        <fullName evidence="1">Uncharacterized protein</fullName>
    </submittedName>
</protein>
<evidence type="ECO:0000313" key="1">
    <source>
        <dbReference type="Ensembl" id="ENSCHIP00000008848.1"/>
    </source>
</evidence>
<accession>A0A452EA15</accession>
<proteinExistence type="predicted"/>
<reference evidence="1" key="2">
    <citation type="submission" date="2025-08" db="UniProtKB">
        <authorList>
            <consortium name="Ensembl"/>
        </authorList>
    </citation>
    <scope>IDENTIFICATION</scope>
</reference>
<dbReference type="AlphaFoldDB" id="A0A452EA15"/>
<name>A0A452EA15_CAPHI</name>